<reference evidence="3" key="3">
    <citation type="submission" date="2025-08" db="UniProtKB">
        <authorList>
            <consortium name="RefSeq"/>
        </authorList>
    </citation>
    <scope>IDENTIFICATION</scope>
    <source>
        <strain evidence="3">NI907</strain>
    </source>
</reference>
<evidence type="ECO:0000313" key="2">
    <source>
        <dbReference type="Proteomes" id="UP000515153"/>
    </source>
</evidence>
<feature type="compositionally biased region" description="Basic and acidic residues" evidence="1">
    <location>
        <begin position="134"/>
        <end position="145"/>
    </location>
</feature>
<accession>A0A6P8B7M1</accession>
<reference evidence="2 3" key="1">
    <citation type="journal article" date="2019" name="Mol. Biol. Evol.">
        <title>Blast fungal genomes show frequent chromosomal changes, gene gains and losses, and effector gene turnover.</title>
        <authorList>
            <person name="Gomez Luciano L.B."/>
            <person name="Jason Tsai I."/>
            <person name="Chuma I."/>
            <person name="Tosa Y."/>
            <person name="Chen Y.H."/>
            <person name="Li J.Y."/>
            <person name="Li M.Y."/>
            <person name="Jade Lu M.Y."/>
            <person name="Nakayashiki H."/>
            <person name="Li W.H."/>
        </authorList>
    </citation>
    <scope>NUCLEOTIDE SEQUENCE [LARGE SCALE GENOMIC DNA]</scope>
    <source>
        <strain evidence="2 3">NI907</strain>
    </source>
</reference>
<sequence length="145" mass="16380">MFFCFGDLPRPSRREWELAHNVVDHISVLTANYGVFFCNSLFFPPLEICIFAKPNLSVTAARRENKTTKHSQASLGKGAKRKKKRDGSSPIRICLPSNESLPVLDRKRGAKSRLPPTCLMFHEAPASQSNQHTQHTDNALRRMTC</sequence>
<reference evidence="3" key="2">
    <citation type="submission" date="2019-10" db="EMBL/GenBank/DDBJ databases">
        <authorList>
            <consortium name="NCBI Genome Project"/>
        </authorList>
    </citation>
    <scope>NUCLEOTIDE SEQUENCE</scope>
    <source>
        <strain evidence="3">NI907</strain>
    </source>
</reference>
<dbReference type="Proteomes" id="UP000515153">
    <property type="component" value="Chromosome I"/>
</dbReference>
<dbReference type="KEGG" id="pgri:PgNI_06199"/>
<proteinExistence type="predicted"/>
<protein>
    <submittedName>
        <fullName evidence="3">Uncharacterized protein</fullName>
    </submittedName>
</protein>
<evidence type="ECO:0000313" key="3">
    <source>
        <dbReference type="RefSeq" id="XP_030983128.1"/>
    </source>
</evidence>
<name>A0A6P8B7M1_PYRGI</name>
<feature type="region of interest" description="Disordered" evidence="1">
    <location>
        <begin position="126"/>
        <end position="145"/>
    </location>
</feature>
<dbReference type="RefSeq" id="XP_030983128.1">
    <property type="nucleotide sequence ID" value="XM_031126225.1"/>
</dbReference>
<keyword evidence="2" id="KW-1185">Reference proteome</keyword>
<dbReference type="GeneID" id="41961134"/>
<gene>
    <name evidence="3" type="ORF">PgNI_06199</name>
</gene>
<organism evidence="2 3">
    <name type="scientific">Pyricularia grisea</name>
    <name type="common">Crabgrass-specific blast fungus</name>
    <name type="synonym">Magnaporthe grisea</name>
    <dbReference type="NCBI Taxonomy" id="148305"/>
    <lineage>
        <taxon>Eukaryota</taxon>
        <taxon>Fungi</taxon>
        <taxon>Dikarya</taxon>
        <taxon>Ascomycota</taxon>
        <taxon>Pezizomycotina</taxon>
        <taxon>Sordariomycetes</taxon>
        <taxon>Sordariomycetidae</taxon>
        <taxon>Magnaporthales</taxon>
        <taxon>Pyriculariaceae</taxon>
        <taxon>Pyricularia</taxon>
    </lineage>
</organism>
<dbReference type="AlphaFoldDB" id="A0A6P8B7M1"/>
<evidence type="ECO:0000256" key="1">
    <source>
        <dbReference type="SAM" id="MobiDB-lite"/>
    </source>
</evidence>
<feature type="region of interest" description="Disordered" evidence="1">
    <location>
        <begin position="62"/>
        <end position="95"/>
    </location>
</feature>